<dbReference type="InterPro" id="IPR012198">
    <property type="entry name" value="cAMP_dep_PK_reg_su"/>
</dbReference>
<evidence type="ECO:0000256" key="10">
    <source>
        <dbReference type="SAM" id="MobiDB-lite"/>
    </source>
</evidence>
<dbReference type="Pfam" id="PF02197">
    <property type="entry name" value="RIIa"/>
    <property type="match status" value="1"/>
</dbReference>
<dbReference type="PROSITE" id="PS00888">
    <property type="entry name" value="CNMP_BINDING_1"/>
    <property type="match status" value="1"/>
</dbReference>
<dbReference type="PANTHER" id="PTHR11635:SF152">
    <property type="entry name" value="CAMP-DEPENDENT PROTEIN KINASE TYPE I REGULATORY SUBUNIT-RELATED"/>
    <property type="match status" value="1"/>
</dbReference>
<dbReference type="GO" id="GO:0005952">
    <property type="term" value="C:cAMP-dependent protein kinase complex"/>
    <property type="evidence" value="ECO:0007669"/>
    <property type="project" value="InterPro"/>
</dbReference>
<dbReference type="OrthoDB" id="417078at2759"/>
<dbReference type="CDD" id="cd00038">
    <property type="entry name" value="CAP_ED"/>
    <property type="match status" value="2"/>
</dbReference>
<dbReference type="Gene3D" id="1.20.890.10">
    <property type="entry name" value="cAMP-dependent protein kinase regulatory subunit, dimerization-anchoring domain"/>
    <property type="match status" value="1"/>
</dbReference>
<dbReference type="EMBL" id="MU128916">
    <property type="protein sequence ID" value="KAF9519627.1"/>
    <property type="molecule type" value="Genomic_DNA"/>
</dbReference>
<dbReference type="GO" id="GO:0005829">
    <property type="term" value="C:cytosol"/>
    <property type="evidence" value="ECO:0007669"/>
    <property type="project" value="TreeGrafter"/>
</dbReference>
<evidence type="ECO:0000256" key="7">
    <source>
        <dbReference type="ARBA" id="ARBA00023149"/>
    </source>
</evidence>
<keyword evidence="6 8" id="KW-0547">Nucleotide-binding</keyword>
<dbReference type="SMART" id="SM00394">
    <property type="entry name" value="RIIa"/>
    <property type="match status" value="1"/>
</dbReference>
<feature type="compositionally biased region" description="Low complexity" evidence="10">
    <location>
        <begin position="87"/>
        <end position="101"/>
    </location>
</feature>
<evidence type="ECO:0000256" key="5">
    <source>
        <dbReference type="ARBA" id="ARBA00022737"/>
    </source>
</evidence>
<dbReference type="InterPro" id="IPR018488">
    <property type="entry name" value="cNMP-bd_CS"/>
</dbReference>
<sequence length="434" mass="47863">MDCNPKSSSKIPSTFDYLIADLTRDVNRAQPRDALQFCANWFNTRLQEQRTRIRDIFEQGNPSPVSPHQRTRDDSRTSTTHIAHITPSSNSPARRPSNHSPFGTLEIPGNAAVNGDGAFLGPPPSALGRRVSVSAESLSPSSGPERPPPFFVKSPEQLKRLEEAIQDAFLFRKLDNKKRAAVLGAMKEMHFGPYEAVITQGDDGDYSIFPDHDAPTSSTSTAAGDWHPVYGKKVFAYTRGGTFGELALMYYAKRAATVVTTSPCTLWALDRVTFQTILLDISARTRRSYETFLASVPLLQSLNDAERAKLADVLQPREFADGEVVVHEGELGKEFYIVEEGEAEVLKKARNQQGLVVDEVVNKYKRGDYFGELALLHRTPRAATVRAISAPGQPNLKVAALDADAFTRLLGPLRDLMERSALAYTTTSSHIVSQ</sequence>
<keyword evidence="7 8" id="KW-0114">cAMP</keyword>
<dbReference type="SUPFAM" id="SSF51206">
    <property type="entry name" value="cAMP-binding domain-like"/>
    <property type="match status" value="2"/>
</dbReference>
<dbReference type="GO" id="GO:0034236">
    <property type="term" value="F:protein kinase A catalytic subunit binding"/>
    <property type="evidence" value="ECO:0007669"/>
    <property type="project" value="TreeGrafter"/>
</dbReference>
<dbReference type="InterPro" id="IPR050503">
    <property type="entry name" value="cAMP-dep_PK_reg_su-like"/>
</dbReference>
<dbReference type="PANTHER" id="PTHR11635">
    <property type="entry name" value="CAMP-DEPENDENT PROTEIN KINASE REGULATORY CHAIN"/>
    <property type="match status" value="1"/>
</dbReference>
<evidence type="ECO:0000256" key="4">
    <source>
        <dbReference type="ARBA" id="ARBA00022566"/>
    </source>
</evidence>
<dbReference type="PROSITE" id="PS00889">
    <property type="entry name" value="CNMP_BINDING_2"/>
    <property type="match status" value="2"/>
</dbReference>
<feature type="domain" description="Cyclic nucleotide-binding" evidence="11">
    <location>
        <begin position="170"/>
        <end position="295"/>
    </location>
</feature>
<evidence type="ECO:0000256" key="9">
    <source>
        <dbReference type="PIRSR" id="PIRSR000548-1"/>
    </source>
</evidence>
<dbReference type="PROSITE" id="PS50042">
    <property type="entry name" value="CNMP_BINDING_3"/>
    <property type="match status" value="2"/>
</dbReference>
<comment type="similarity">
    <text evidence="1 8">Belongs to the cAMP-dependent kinase regulatory chain family.</text>
</comment>
<dbReference type="PRINTS" id="PR00103">
    <property type="entry name" value="CAMPKINASE"/>
</dbReference>
<dbReference type="InterPro" id="IPR014710">
    <property type="entry name" value="RmlC-like_jellyroll"/>
</dbReference>
<dbReference type="AlphaFoldDB" id="A0A9P6B9A8"/>
<name>A0A9P6B9A8_9AGAM</name>
<comment type="caution">
    <text evidence="12">The sequence shown here is derived from an EMBL/GenBank/DDBJ whole genome shotgun (WGS) entry which is preliminary data.</text>
</comment>
<feature type="binding site" evidence="9">
    <location>
        <position position="381"/>
    </location>
    <ligand>
        <name>3',5'-cyclic AMP</name>
        <dbReference type="ChEBI" id="CHEBI:58165"/>
        <label>2</label>
    </ligand>
</feature>
<feature type="binding site" evidence="9">
    <location>
        <position position="254"/>
    </location>
    <ligand>
        <name>3',5'-cyclic AMP</name>
        <dbReference type="ChEBI" id="CHEBI:58165"/>
        <label>1</label>
    </ligand>
</feature>
<feature type="region of interest" description="Disordered" evidence="10">
    <location>
        <begin position="131"/>
        <end position="151"/>
    </location>
</feature>
<dbReference type="Gene3D" id="2.60.120.10">
    <property type="entry name" value="Jelly Rolls"/>
    <property type="match status" value="2"/>
</dbReference>
<dbReference type="Proteomes" id="UP000886523">
    <property type="component" value="Unassembled WGS sequence"/>
</dbReference>
<dbReference type="CDD" id="cd12098">
    <property type="entry name" value="DD_R_ScPKA-like"/>
    <property type="match status" value="1"/>
</dbReference>
<evidence type="ECO:0000256" key="8">
    <source>
        <dbReference type="PIRNR" id="PIRNR000548"/>
    </source>
</evidence>
<keyword evidence="13" id="KW-1185">Reference proteome</keyword>
<reference evidence="12" key="1">
    <citation type="journal article" date="2020" name="Nat. Commun.">
        <title>Large-scale genome sequencing of mycorrhizal fungi provides insights into the early evolution of symbiotic traits.</title>
        <authorList>
            <person name="Miyauchi S."/>
            <person name="Kiss E."/>
            <person name="Kuo A."/>
            <person name="Drula E."/>
            <person name="Kohler A."/>
            <person name="Sanchez-Garcia M."/>
            <person name="Morin E."/>
            <person name="Andreopoulos B."/>
            <person name="Barry K.W."/>
            <person name="Bonito G."/>
            <person name="Buee M."/>
            <person name="Carver A."/>
            <person name="Chen C."/>
            <person name="Cichocki N."/>
            <person name="Clum A."/>
            <person name="Culley D."/>
            <person name="Crous P.W."/>
            <person name="Fauchery L."/>
            <person name="Girlanda M."/>
            <person name="Hayes R.D."/>
            <person name="Keri Z."/>
            <person name="LaButti K."/>
            <person name="Lipzen A."/>
            <person name="Lombard V."/>
            <person name="Magnuson J."/>
            <person name="Maillard F."/>
            <person name="Murat C."/>
            <person name="Nolan M."/>
            <person name="Ohm R.A."/>
            <person name="Pangilinan J."/>
            <person name="Pereira M.F."/>
            <person name="Perotto S."/>
            <person name="Peter M."/>
            <person name="Pfister S."/>
            <person name="Riley R."/>
            <person name="Sitrit Y."/>
            <person name="Stielow J.B."/>
            <person name="Szollosi G."/>
            <person name="Zifcakova L."/>
            <person name="Stursova M."/>
            <person name="Spatafora J.W."/>
            <person name="Tedersoo L."/>
            <person name="Vaario L.M."/>
            <person name="Yamada A."/>
            <person name="Yan M."/>
            <person name="Wang P."/>
            <person name="Xu J."/>
            <person name="Bruns T."/>
            <person name="Baldrian P."/>
            <person name="Vilgalys R."/>
            <person name="Dunand C."/>
            <person name="Henrissat B."/>
            <person name="Grigoriev I.V."/>
            <person name="Hibbett D."/>
            <person name="Nagy L.G."/>
            <person name="Martin F.M."/>
        </authorList>
    </citation>
    <scope>NUCLEOTIDE SEQUENCE</scope>
    <source>
        <strain evidence="12">UP504</strain>
    </source>
</reference>
<dbReference type="InterPro" id="IPR018490">
    <property type="entry name" value="cNMP-bd_dom_sf"/>
</dbReference>
<dbReference type="InterPro" id="IPR000595">
    <property type="entry name" value="cNMP-bd_dom"/>
</dbReference>
<feature type="binding site" evidence="9">
    <location>
        <position position="245"/>
    </location>
    <ligand>
        <name>3',5'-cyclic AMP</name>
        <dbReference type="ChEBI" id="CHEBI:58165"/>
        <label>1</label>
    </ligand>
</feature>
<evidence type="ECO:0000256" key="6">
    <source>
        <dbReference type="ARBA" id="ARBA00022741"/>
    </source>
</evidence>
<protein>
    <recommendedName>
        <fullName evidence="2 8">cAMP-dependent protein kinase regulatory subunit</fullName>
    </recommendedName>
</protein>
<dbReference type="PIRSF" id="PIRSF000548">
    <property type="entry name" value="PK_regulatory"/>
    <property type="match status" value="1"/>
</dbReference>
<dbReference type="GO" id="GO:0030552">
    <property type="term" value="F:cAMP binding"/>
    <property type="evidence" value="ECO:0007669"/>
    <property type="project" value="UniProtKB-KW"/>
</dbReference>
<keyword evidence="4 8" id="KW-0116">cAMP-binding</keyword>
<keyword evidence="3" id="KW-0597">Phosphoprotein</keyword>
<feature type="region of interest" description="Disordered" evidence="10">
    <location>
        <begin position="57"/>
        <end position="102"/>
    </location>
</feature>
<comment type="subunit">
    <text evidence="8">Tetramer, composed of 2 regulatory (R) and 2 catalytic (C) subunits. In the presence of cAMP it dissociates into 2 active monomeric C subunits and an R dimer.</text>
</comment>
<proteinExistence type="inferred from homology"/>
<dbReference type="FunFam" id="2.60.120.10:FF:000006">
    <property type="entry name" value="cAMP-dependent protein kinase type I-alpha regulatory subunit"/>
    <property type="match status" value="1"/>
</dbReference>
<evidence type="ECO:0000313" key="13">
    <source>
        <dbReference type="Proteomes" id="UP000886523"/>
    </source>
</evidence>
<evidence type="ECO:0000313" key="12">
    <source>
        <dbReference type="EMBL" id="KAF9519627.1"/>
    </source>
</evidence>
<dbReference type="GO" id="GO:0005634">
    <property type="term" value="C:nucleus"/>
    <property type="evidence" value="ECO:0007669"/>
    <property type="project" value="TreeGrafter"/>
</dbReference>
<feature type="binding site" evidence="9">
    <location>
        <position position="372"/>
    </location>
    <ligand>
        <name>3',5'-cyclic AMP</name>
        <dbReference type="ChEBI" id="CHEBI:58165"/>
        <label>2</label>
    </ligand>
</feature>
<dbReference type="SUPFAM" id="SSF47391">
    <property type="entry name" value="Dimerization-anchoring domain of cAMP-dependent PK regulatory subunit"/>
    <property type="match status" value="1"/>
</dbReference>
<organism evidence="12 13">
    <name type="scientific">Hydnum rufescens UP504</name>
    <dbReference type="NCBI Taxonomy" id="1448309"/>
    <lineage>
        <taxon>Eukaryota</taxon>
        <taxon>Fungi</taxon>
        <taxon>Dikarya</taxon>
        <taxon>Basidiomycota</taxon>
        <taxon>Agaricomycotina</taxon>
        <taxon>Agaricomycetes</taxon>
        <taxon>Cantharellales</taxon>
        <taxon>Hydnaceae</taxon>
        <taxon>Hydnum</taxon>
    </lineage>
</organism>
<feature type="domain" description="Cyclic nucleotide-binding" evidence="11">
    <location>
        <begin position="298"/>
        <end position="427"/>
    </location>
</feature>
<accession>A0A9P6B9A8</accession>
<keyword evidence="5" id="KW-0677">Repeat</keyword>
<evidence type="ECO:0000256" key="1">
    <source>
        <dbReference type="ARBA" id="ARBA00005753"/>
    </source>
</evidence>
<evidence type="ECO:0000259" key="11">
    <source>
        <dbReference type="PROSITE" id="PS50042"/>
    </source>
</evidence>
<dbReference type="InterPro" id="IPR003117">
    <property type="entry name" value="cAMP_dep_PK_reg_su_I/II_a/b"/>
</dbReference>
<dbReference type="GO" id="GO:0004862">
    <property type="term" value="F:cAMP-dependent protein kinase inhibitor activity"/>
    <property type="evidence" value="ECO:0007669"/>
    <property type="project" value="TreeGrafter"/>
</dbReference>
<feature type="compositionally biased region" description="Low complexity" evidence="10">
    <location>
        <begin position="132"/>
        <end position="142"/>
    </location>
</feature>
<evidence type="ECO:0000256" key="2">
    <source>
        <dbReference type="ARBA" id="ARBA00020355"/>
    </source>
</evidence>
<gene>
    <name evidence="12" type="ORF">BS47DRAFT_1465015</name>
</gene>
<evidence type="ECO:0000256" key="3">
    <source>
        <dbReference type="ARBA" id="ARBA00022553"/>
    </source>
</evidence>
<dbReference type="Pfam" id="PF00027">
    <property type="entry name" value="cNMP_binding"/>
    <property type="match status" value="2"/>
</dbReference>
<dbReference type="SMART" id="SM00100">
    <property type="entry name" value="cNMP"/>
    <property type="match status" value="2"/>
</dbReference>